<dbReference type="AlphaFoldDB" id="A0AA35XAY5"/>
<feature type="region of interest" description="Disordered" evidence="1">
    <location>
        <begin position="154"/>
        <end position="214"/>
    </location>
</feature>
<proteinExistence type="predicted"/>
<sequence>MNNAIYRTLLEETSSDSGVFEGTIEYKMLNQLSVDDAGTYDDVVAVDDELVIILDDGYTGTSAPEVAYDGDHVREDAPTYTGEVSFDSATYRVADEVTVTWWTPTLTLTPAQSTYTPLTPRAQTDADTLLHLEISDGCTIDDFENFSLRETADDSDTFEGSFEVPSRSATAQRQAKTSRPPTMTSGTHPAERPNGATLPRSVQTPALSALTGPSTRYRQQTLTVMVYVSVDDGDFDESSTSVESIAVTEGDAPVTVKVITTDEDYNLEQGSIITVTYNDPTDASGNENSVSDSATFDLRNAVLQSDKSTYVIGQDALLTLIEPDLNLDSDSQETLPLDIIAWDSDAEGKADLSFGEFGAVPSNLRETDVNTGIFQVVITIPEEINGNALERGEEITLTYTD</sequence>
<evidence type="ECO:0000256" key="1">
    <source>
        <dbReference type="SAM" id="MobiDB-lite"/>
    </source>
</evidence>
<gene>
    <name evidence="2" type="ORF">GBAR_LOCUS27840</name>
</gene>
<name>A0AA35XAY5_GEOBA</name>
<comment type="caution">
    <text evidence="2">The sequence shown here is derived from an EMBL/GenBank/DDBJ whole genome shotgun (WGS) entry which is preliminary data.</text>
</comment>
<keyword evidence="3" id="KW-1185">Reference proteome</keyword>
<reference evidence="2" key="1">
    <citation type="submission" date="2023-03" db="EMBL/GenBank/DDBJ databases">
        <authorList>
            <person name="Steffen K."/>
            <person name="Cardenas P."/>
        </authorList>
    </citation>
    <scope>NUCLEOTIDE SEQUENCE</scope>
</reference>
<evidence type="ECO:0000313" key="2">
    <source>
        <dbReference type="EMBL" id="CAI8050769.1"/>
    </source>
</evidence>
<evidence type="ECO:0000313" key="3">
    <source>
        <dbReference type="Proteomes" id="UP001174909"/>
    </source>
</evidence>
<feature type="compositionally biased region" description="Polar residues" evidence="1">
    <location>
        <begin position="200"/>
        <end position="214"/>
    </location>
</feature>
<accession>A0AA35XAY5</accession>
<dbReference type="Proteomes" id="UP001174909">
    <property type="component" value="Unassembled WGS sequence"/>
</dbReference>
<protein>
    <submittedName>
        <fullName evidence="2">Uncharacterized protein</fullName>
    </submittedName>
</protein>
<organism evidence="2 3">
    <name type="scientific">Geodia barretti</name>
    <name type="common">Barrett's horny sponge</name>
    <dbReference type="NCBI Taxonomy" id="519541"/>
    <lineage>
        <taxon>Eukaryota</taxon>
        <taxon>Metazoa</taxon>
        <taxon>Porifera</taxon>
        <taxon>Demospongiae</taxon>
        <taxon>Heteroscleromorpha</taxon>
        <taxon>Tetractinellida</taxon>
        <taxon>Astrophorina</taxon>
        <taxon>Geodiidae</taxon>
        <taxon>Geodia</taxon>
    </lineage>
</organism>
<dbReference type="EMBL" id="CASHTH010003886">
    <property type="protein sequence ID" value="CAI8050769.1"/>
    <property type="molecule type" value="Genomic_DNA"/>
</dbReference>
<feature type="compositionally biased region" description="Polar residues" evidence="1">
    <location>
        <begin position="167"/>
        <end position="187"/>
    </location>
</feature>